<keyword evidence="2 4" id="KW-0863">Zinc-finger</keyword>
<feature type="chain" id="PRO_5034378054" description="RING-type domain-containing protein" evidence="5">
    <location>
        <begin position="23"/>
        <end position="114"/>
    </location>
</feature>
<dbReference type="Gene3D" id="3.30.40.10">
    <property type="entry name" value="Zinc/RING finger domain, C3HC4 (zinc finger)"/>
    <property type="match status" value="1"/>
</dbReference>
<keyword evidence="8" id="KW-1185">Reference proteome</keyword>
<evidence type="ECO:0000256" key="4">
    <source>
        <dbReference type="PROSITE-ProRule" id="PRU00175"/>
    </source>
</evidence>
<dbReference type="GeneTree" id="ENSGT00940000161076"/>
<dbReference type="InterPro" id="IPR017907">
    <property type="entry name" value="Znf_RING_CS"/>
</dbReference>
<feature type="domain" description="RING-type" evidence="6">
    <location>
        <begin position="63"/>
        <end position="103"/>
    </location>
</feature>
<keyword evidence="5" id="KW-0732">Signal</keyword>
<dbReference type="Ensembl" id="ENSSPUT00000025034.1">
    <property type="protein sequence ID" value="ENSSPUP00000023469.1"/>
    <property type="gene ID" value="ENSSPUG00000018012.1"/>
</dbReference>
<accession>A0A8D0HSL5</accession>
<evidence type="ECO:0000313" key="8">
    <source>
        <dbReference type="Proteomes" id="UP000694392"/>
    </source>
</evidence>
<evidence type="ECO:0000256" key="3">
    <source>
        <dbReference type="ARBA" id="ARBA00022833"/>
    </source>
</evidence>
<dbReference type="InterPro" id="IPR018957">
    <property type="entry name" value="Znf_C3HC4_RING-type"/>
</dbReference>
<proteinExistence type="predicted"/>
<evidence type="ECO:0000313" key="7">
    <source>
        <dbReference type="Ensembl" id="ENSSPUP00000023469.1"/>
    </source>
</evidence>
<sequence>MGACPPASTATVFLVSSSCVLQMAENSTSGPQHNPASSPDEDEFPFGYPSSICEELPNHKYLCGSCGNVLKKAQQTLCGHRYCSACLSWIVRNNKNPICQKCKEEDPGGVNEGS</sequence>
<evidence type="ECO:0000256" key="1">
    <source>
        <dbReference type="ARBA" id="ARBA00022723"/>
    </source>
</evidence>
<dbReference type="InterPro" id="IPR013083">
    <property type="entry name" value="Znf_RING/FYVE/PHD"/>
</dbReference>
<evidence type="ECO:0000259" key="6">
    <source>
        <dbReference type="PROSITE" id="PS50089"/>
    </source>
</evidence>
<keyword evidence="1" id="KW-0479">Metal-binding</keyword>
<evidence type="ECO:0000256" key="5">
    <source>
        <dbReference type="SAM" id="SignalP"/>
    </source>
</evidence>
<dbReference type="PROSITE" id="PS00518">
    <property type="entry name" value="ZF_RING_1"/>
    <property type="match status" value="1"/>
</dbReference>
<dbReference type="GO" id="GO:0008270">
    <property type="term" value="F:zinc ion binding"/>
    <property type="evidence" value="ECO:0007669"/>
    <property type="project" value="UniProtKB-KW"/>
</dbReference>
<dbReference type="SUPFAM" id="SSF57850">
    <property type="entry name" value="RING/U-box"/>
    <property type="match status" value="1"/>
</dbReference>
<protein>
    <recommendedName>
        <fullName evidence="6">RING-type domain-containing protein</fullName>
    </recommendedName>
</protein>
<organism evidence="7 8">
    <name type="scientific">Sphenodon punctatus</name>
    <name type="common">Tuatara</name>
    <name type="synonym">Hatteria punctata</name>
    <dbReference type="NCBI Taxonomy" id="8508"/>
    <lineage>
        <taxon>Eukaryota</taxon>
        <taxon>Metazoa</taxon>
        <taxon>Chordata</taxon>
        <taxon>Craniata</taxon>
        <taxon>Vertebrata</taxon>
        <taxon>Euteleostomi</taxon>
        <taxon>Lepidosauria</taxon>
        <taxon>Sphenodontia</taxon>
        <taxon>Sphenodontidae</taxon>
        <taxon>Sphenodon</taxon>
    </lineage>
</organism>
<reference evidence="7" key="2">
    <citation type="submission" date="2025-09" db="UniProtKB">
        <authorList>
            <consortium name="Ensembl"/>
        </authorList>
    </citation>
    <scope>IDENTIFICATION</scope>
</reference>
<keyword evidence="3" id="KW-0862">Zinc</keyword>
<evidence type="ECO:0000256" key="2">
    <source>
        <dbReference type="ARBA" id="ARBA00022771"/>
    </source>
</evidence>
<dbReference type="Pfam" id="PF00097">
    <property type="entry name" value="zf-C3HC4"/>
    <property type="match status" value="1"/>
</dbReference>
<dbReference type="InterPro" id="IPR001841">
    <property type="entry name" value="Znf_RING"/>
</dbReference>
<feature type="signal peptide" evidence="5">
    <location>
        <begin position="1"/>
        <end position="22"/>
    </location>
</feature>
<dbReference type="Proteomes" id="UP000694392">
    <property type="component" value="Unplaced"/>
</dbReference>
<dbReference type="AlphaFoldDB" id="A0A8D0HSL5"/>
<dbReference type="PROSITE" id="PS50089">
    <property type="entry name" value="ZF_RING_2"/>
    <property type="match status" value="1"/>
</dbReference>
<reference evidence="7" key="1">
    <citation type="submission" date="2025-08" db="UniProtKB">
        <authorList>
            <consortium name="Ensembl"/>
        </authorList>
    </citation>
    <scope>IDENTIFICATION</scope>
</reference>
<name>A0A8D0HSL5_SPHPU</name>